<dbReference type="PROSITE" id="PS50835">
    <property type="entry name" value="IG_LIKE"/>
    <property type="match status" value="2"/>
</dbReference>
<evidence type="ECO:0000313" key="15">
    <source>
        <dbReference type="Proteomes" id="UP001314229"/>
    </source>
</evidence>
<dbReference type="InterPro" id="IPR013162">
    <property type="entry name" value="CD80_C2-set"/>
</dbReference>
<keyword evidence="5 12" id="KW-1133">Transmembrane helix</keyword>
<evidence type="ECO:0000256" key="3">
    <source>
        <dbReference type="ARBA" id="ARBA00022692"/>
    </source>
</evidence>
<dbReference type="InterPro" id="IPR013783">
    <property type="entry name" value="Ig-like_fold"/>
</dbReference>
<comment type="subcellular location">
    <subcellularLocation>
        <location evidence="1">Cell membrane</location>
        <topology evidence="1">Single-pass type I membrane protein</topology>
    </subcellularLocation>
</comment>
<keyword evidence="10" id="KW-0393">Immunoglobulin domain</keyword>
<keyword evidence="3 12" id="KW-0812">Transmembrane</keyword>
<dbReference type="SUPFAM" id="SSF48726">
    <property type="entry name" value="Immunoglobulin"/>
    <property type="match status" value="3"/>
</dbReference>
<evidence type="ECO:0000256" key="4">
    <source>
        <dbReference type="ARBA" id="ARBA00022729"/>
    </source>
</evidence>
<dbReference type="InterPro" id="IPR036179">
    <property type="entry name" value="Ig-like_dom_sf"/>
</dbReference>
<dbReference type="InterPro" id="IPR007110">
    <property type="entry name" value="Ig-like_dom"/>
</dbReference>
<organism evidence="14 15">
    <name type="scientific">Scomber scombrus</name>
    <name type="common">Atlantic mackerel</name>
    <name type="synonym">Scomber vernalis</name>
    <dbReference type="NCBI Taxonomy" id="13677"/>
    <lineage>
        <taxon>Eukaryota</taxon>
        <taxon>Metazoa</taxon>
        <taxon>Chordata</taxon>
        <taxon>Craniata</taxon>
        <taxon>Vertebrata</taxon>
        <taxon>Euteleostomi</taxon>
        <taxon>Actinopterygii</taxon>
        <taxon>Neopterygii</taxon>
        <taxon>Teleostei</taxon>
        <taxon>Neoteleostei</taxon>
        <taxon>Acanthomorphata</taxon>
        <taxon>Pelagiaria</taxon>
        <taxon>Scombriformes</taxon>
        <taxon>Scombridae</taxon>
        <taxon>Scomber</taxon>
    </lineage>
</organism>
<protein>
    <submittedName>
        <fullName evidence="14">CD276 antigen-like</fullName>
    </submittedName>
</protein>
<keyword evidence="4" id="KW-0732">Signal</keyword>
<dbReference type="GO" id="GO:0042130">
    <property type="term" value="P:negative regulation of T cell proliferation"/>
    <property type="evidence" value="ECO:0007669"/>
    <property type="project" value="TreeGrafter"/>
</dbReference>
<comment type="caution">
    <text evidence="14">The sequence shown here is derived from an EMBL/GenBank/DDBJ whole genome shotgun (WGS) entry which is preliminary data.</text>
</comment>
<keyword evidence="2" id="KW-1003">Cell membrane</keyword>
<dbReference type="EMBL" id="CAWUFR010000118">
    <property type="protein sequence ID" value="CAK6968406.1"/>
    <property type="molecule type" value="Genomic_DNA"/>
</dbReference>
<feature type="region of interest" description="Disordered" evidence="11">
    <location>
        <begin position="272"/>
        <end position="311"/>
    </location>
</feature>
<dbReference type="GO" id="GO:0042102">
    <property type="term" value="P:positive regulation of T cell proliferation"/>
    <property type="evidence" value="ECO:0007669"/>
    <property type="project" value="TreeGrafter"/>
</dbReference>
<evidence type="ECO:0000256" key="9">
    <source>
        <dbReference type="ARBA" id="ARBA00023180"/>
    </source>
</evidence>
<evidence type="ECO:0000256" key="11">
    <source>
        <dbReference type="SAM" id="MobiDB-lite"/>
    </source>
</evidence>
<accession>A0AAV1P972</accession>
<reference evidence="14 15" key="1">
    <citation type="submission" date="2024-01" db="EMBL/GenBank/DDBJ databases">
        <authorList>
            <person name="Alioto T."/>
            <person name="Alioto T."/>
            <person name="Gomez Garrido J."/>
        </authorList>
    </citation>
    <scope>NUCLEOTIDE SEQUENCE [LARGE SCALE GENOMIC DNA]</scope>
</reference>
<proteinExistence type="predicted"/>
<dbReference type="InterPro" id="IPR013106">
    <property type="entry name" value="Ig_V-set"/>
</dbReference>
<dbReference type="InterPro" id="IPR051713">
    <property type="entry name" value="T-cell_Activation_Regulation"/>
</dbReference>
<keyword evidence="6 12" id="KW-0472">Membrane</keyword>
<keyword evidence="7" id="KW-1015">Disulfide bond</keyword>
<evidence type="ECO:0000256" key="5">
    <source>
        <dbReference type="ARBA" id="ARBA00022989"/>
    </source>
</evidence>
<evidence type="ECO:0000256" key="10">
    <source>
        <dbReference type="ARBA" id="ARBA00023319"/>
    </source>
</evidence>
<keyword evidence="15" id="KW-1185">Reference proteome</keyword>
<name>A0AAV1P972_SCOSC</name>
<dbReference type="GO" id="GO:0071222">
    <property type="term" value="P:cellular response to lipopolysaccharide"/>
    <property type="evidence" value="ECO:0007669"/>
    <property type="project" value="TreeGrafter"/>
</dbReference>
<dbReference type="Pfam" id="PF08205">
    <property type="entry name" value="C2-set_2"/>
    <property type="match status" value="2"/>
</dbReference>
<dbReference type="Pfam" id="PF07686">
    <property type="entry name" value="V-set"/>
    <property type="match status" value="1"/>
</dbReference>
<evidence type="ECO:0000256" key="1">
    <source>
        <dbReference type="ARBA" id="ARBA00004251"/>
    </source>
</evidence>
<evidence type="ECO:0000256" key="6">
    <source>
        <dbReference type="ARBA" id="ARBA00023136"/>
    </source>
</evidence>
<evidence type="ECO:0000259" key="13">
    <source>
        <dbReference type="PROSITE" id="PS50835"/>
    </source>
</evidence>
<feature type="domain" description="Ig-like" evidence="13">
    <location>
        <begin position="149"/>
        <end position="246"/>
    </location>
</feature>
<dbReference type="GO" id="GO:0006955">
    <property type="term" value="P:immune response"/>
    <property type="evidence" value="ECO:0007669"/>
    <property type="project" value="TreeGrafter"/>
</dbReference>
<sequence length="638" mass="70599">MGEDETNGCKSRSELAKIRNSLNYMSTSSLVMLLLSSLVMGQTSAPLNATVGQSVLIPCSLPVNSKSLKWIYWQEDGTAKVLYNWHSANGISDSVNNEYKNRCQVSNTDFSSGNISISLNNVSVSDDKKTFWASVSFTEGQPLKHQCKSTLQVSALYKDLKMTINTTVNTATCTTRGGYPEPEVTWTGQNQSCTVQLVGNTSLQQDPAKRTFFVTSTVSIKDLKHVTCSVYNPRCDQRINATAPIDGPDKDQLKQRCPQACCRGYSLPDAASAHSNETKHEHASFRFNQGQEESREESDEPQSMERDEECKDESARLSVAIGLVVLLLSSSGNTLSEANETRGEPWLWQCNHTLSETFQPKKTNIYWQGRSKSDLLLYMYRKGKHDLEFQSQSFKNRTKIFPDQLYLGNVSLIIEELTLQDDKTSLEVIFIPASGTKTLCPTTLYVSAPFQEPKVDINKTNKTATCTTKGGYPKPEITWIIEDGETQTERTLEPHQVQTTMTPEEDGTYSIRSTINVTVTKSQKVTCRVYNPTSNKTKYAKIPPVNTLGVGALVGVGIAALFAVVTILMLLVFGIRSIICRRRGTEAENSVRYHAAPTTAGQDDDAVAAAGSGAGGWFSFLNMDATAWMLDCFCEKRK</sequence>
<keyword evidence="9" id="KW-0325">Glycoprotein</keyword>
<feature type="domain" description="Ig-like" evidence="13">
    <location>
        <begin position="441"/>
        <end position="543"/>
    </location>
</feature>
<dbReference type="PANTHER" id="PTHR25466:SF9">
    <property type="entry name" value="FIBRONECTIN TYPE-III DOMAIN-CONTAINING PROTEIN"/>
    <property type="match status" value="1"/>
</dbReference>
<evidence type="ECO:0000256" key="8">
    <source>
        <dbReference type="ARBA" id="ARBA00023170"/>
    </source>
</evidence>
<evidence type="ECO:0000313" key="14">
    <source>
        <dbReference type="EMBL" id="CAK6968406.1"/>
    </source>
</evidence>
<dbReference type="Proteomes" id="UP001314229">
    <property type="component" value="Unassembled WGS sequence"/>
</dbReference>
<dbReference type="GO" id="GO:0009897">
    <property type="term" value="C:external side of plasma membrane"/>
    <property type="evidence" value="ECO:0007669"/>
    <property type="project" value="TreeGrafter"/>
</dbReference>
<feature type="transmembrane region" description="Helical" evidence="12">
    <location>
        <begin position="548"/>
        <end position="573"/>
    </location>
</feature>
<evidence type="ECO:0000256" key="7">
    <source>
        <dbReference type="ARBA" id="ARBA00023157"/>
    </source>
</evidence>
<dbReference type="Gene3D" id="2.60.40.10">
    <property type="entry name" value="Immunoglobulins"/>
    <property type="match status" value="4"/>
</dbReference>
<dbReference type="AlphaFoldDB" id="A0AAV1P972"/>
<dbReference type="GO" id="GO:0007166">
    <property type="term" value="P:cell surface receptor signaling pathway"/>
    <property type="evidence" value="ECO:0007669"/>
    <property type="project" value="TreeGrafter"/>
</dbReference>
<keyword evidence="8" id="KW-0675">Receptor</keyword>
<evidence type="ECO:0000256" key="12">
    <source>
        <dbReference type="SAM" id="Phobius"/>
    </source>
</evidence>
<dbReference type="PANTHER" id="PTHR25466">
    <property type="entry name" value="T-LYMPHOCYTE ACTIVATION ANTIGEN"/>
    <property type="match status" value="1"/>
</dbReference>
<evidence type="ECO:0000256" key="2">
    <source>
        <dbReference type="ARBA" id="ARBA00022475"/>
    </source>
</evidence>
<dbReference type="GO" id="GO:0031295">
    <property type="term" value="P:T cell costimulation"/>
    <property type="evidence" value="ECO:0007669"/>
    <property type="project" value="TreeGrafter"/>
</dbReference>
<gene>
    <name evidence="14" type="ORF">FSCOSCO3_A022700</name>
</gene>